<gene>
    <name evidence="1" type="ORF">BS47DRAFT_1356202</name>
</gene>
<evidence type="ECO:0000313" key="1">
    <source>
        <dbReference type="EMBL" id="KAF9503432.1"/>
    </source>
</evidence>
<dbReference type="EMBL" id="MU129358">
    <property type="protein sequence ID" value="KAF9503432.1"/>
    <property type="molecule type" value="Genomic_DNA"/>
</dbReference>
<feature type="non-terminal residue" evidence="1">
    <location>
        <position position="1"/>
    </location>
</feature>
<organism evidence="1 2">
    <name type="scientific">Hydnum rufescens UP504</name>
    <dbReference type="NCBI Taxonomy" id="1448309"/>
    <lineage>
        <taxon>Eukaryota</taxon>
        <taxon>Fungi</taxon>
        <taxon>Dikarya</taxon>
        <taxon>Basidiomycota</taxon>
        <taxon>Agaricomycotina</taxon>
        <taxon>Agaricomycetes</taxon>
        <taxon>Cantharellales</taxon>
        <taxon>Hydnaceae</taxon>
        <taxon>Hydnum</taxon>
    </lineage>
</organism>
<dbReference type="Proteomes" id="UP000886523">
    <property type="component" value="Unassembled WGS sequence"/>
</dbReference>
<name>A0A9P6AD79_9AGAM</name>
<comment type="caution">
    <text evidence="1">The sequence shown here is derived from an EMBL/GenBank/DDBJ whole genome shotgun (WGS) entry which is preliminary data.</text>
</comment>
<protein>
    <submittedName>
        <fullName evidence="1">Uncharacterized protein</fullName>
    </submittedName>
</protein>
<reference evidence="1" key="1">
    <citation type="journal article" date="2020" name="Nat. Commun.">
        <title>Large-scale genome sequencing of mycorrhizal fungi provides insights into the early evolution of symbiotic traits.</title>
        <authorList>
            <person name="Miyauchi S."/>
            <person name="Kiss E."/>
            <person name="Kuo A."/>
            <person name="Drula E."/>
            <person name="Kohler A."/>
            <person name="Sanchez-Garcia M."/>
            <person name="Morin E."/>
            <person name="Andreopoulos B."/>
            <person name="Barry K.W."/>
            <person name="Bonito G."/>
            <person name="Buee M."/>
            <person name="Carver A."/>
            <person name="Chen C."/>
            <person name="Cichocki N."/>
            <person name="Clum A."/>
            <person name="Culley D."/>
            <person name="Crous P.W."/>
            <person name="Fauchery L."/>
            <person name="Girlanda M."/>
            <person name="Hayes R.D."/>
            <person name="Keri Z."/>
            <person name="LaButti K."/>
            <person name="Lipzen A."/>
            <person name="Lombard V."/>
            <person name="Magnuson J."/>
            <person name="Maillard F."/>
            <person name="Murat C."/>
            <person name="Nolan M."/>
            <person name="Ohm R.A."/>
            <person name="Pangilinan J."/>
            <person name="Pereira M.F."/>
            <person name="Perotto S."/>
            <person name="Peter M."/>
            <person name="Pfister S."/>
            <person name="Riley R."/>
            <person name="Sitrit Y."/>
            <person name="Stielow J.B."/>
            <person name="Szollosi G."/>
            <person name="Zifcakova L."/>
            <person name="Stursova M."/>
            <person name="Spatafora J.W."/>
            <person name="Tedersoo L."/>
            <person name="Vaario L.M."/>
            <person name="Yamada A."/>
            <person name="Yan M."/>
            <person name="Wang P."/>
            <person name="Xu J."/>
            <person name="Bruns T."/>
            <person name="Baldrian P."/>
            <person name="Vilgalys R."/>
            <person name="Dunand C."/>
            <person name="Henrissat B."/>
            <person name="Grigoriev I.V."/>
            <person name="Hibbett D."/>
            <person name="Nagy L.G."/>
            <person name="Martin F.M."/>
        </authorList>
    </citation>
    <scope>NUCLEOTIDE SEQUENCE</scope>
    <source>
        <strain evidence="1">UP504</strain>
    </source>
</reference>
<evidence type="ECO:0000313" key="2">
    <source>
        <dbReference type="Proteomes" id="UP000886523"/>
    </source>
</evidence>
<accession>A0A9P6AD79</accession>
<proteinExistence type="predicted"/>
<dbReference type="AlphaFoldDB" id="A0A9P6AD79"/>
<feature type="non-terminal residue" evidence="1">
    <location>
        <position position="60"/>
    </location>
</feature>
<keyword evidence="2" id="KW-1185">Reference proteome</keyword>
<sequence length="60" mass="6799">TLVCLASCLRFCCTTLVCLASCLRFCRTTLVCLASYLELSPFRLVSQFFRFPLGLLRCLL</sequence>